<dbReference type="InParanoid" id="A0A0G4EW93"/>
<sequence length="322" mass="36844">MDLRVRAFRERTRAKARAFRERTNTAQLQRHADEDRQQAARHAAERQPAQDRLDDALHRENALTAVRAMLTLQNEHLSGQTCEQNAAQEELREEHSIAVAEGRRLTAMHEDREVTRRRHEEVNAALSRCSDALSQQIQQLVVANAARQREANVLSGQAADEEGVVRRLERQLRRYANGQHSHFCRNNPHGHSSHWCLQCPYGVIAYHRTTREGAISLERHGVDIDRYARHRNYAGKGLYCACSPEMTKHKVGHQSGRTDWVVKVGLRLGRVLELNHSDSQLSEALVKQRGFDSVIVTDRHGLEYVVYRNDQVRIIGAPFQSP</sequence>
<dbReference type="Proteomes" id="UP000041254">
    <property type="component" value="Unassembled WGS sequence"/>
</dbReference>
<proteinExistence type="predicted"/>
<keyword evidence="3" id="KW-1185">Reference proteome</keyword>
<protein>
    <recommendedName>
        <fullName evidence="4">PARP catalytic domain-containing protein</fullName>
    </recommendedName>
</protein>
<accession>A0A0G4EW93</accession>
<dbReference type="PhylomeDB" id="A0A0G4EW93"/>
<evidence type="ECO:0008006" key="4">
    <source>
        <dbReference type="Google" id="ProtNLM"/>
    </source>
</evidence>
<evidence type="ECO:0000313" key="2">
    <source>
        <dbReference type="EMBL" id="CEM02620.1"/>
    </source>
</evidence>
<dbReference type="AlphaFoldDB" id="A0A0G4EW93"/>
<feature type="region of interest" description="Disordered" evidence="1">
    <location>
        <begin position="16"/>
        <end position="53"/>
    </location>
</feature>
<evidence type="ECO:0000256" key="1">
    <source>
        <dbReference type="SAM" id="MobiDB-lite"/>
    </source>
</evidence>
<evidence type="ECO:0000313" key="3">
    <source>
        <dbReference type="Proteomes" id="UP000041254"/>
    </source>
</evidence>
<name>A0A0G4EW93_VITBC</name>
<dbReference type="VEuPathDB" id="CryptoDB:Vbra_2163"/>
<dbReference type="Gene3D" id="3.90.228.10">
    <property type="match status" value="1"/>
</dbReference>
<dbReference type="EMBL" id="CDMY01000331">
    <property type="protein sequence ID" value="CEM02620.1"/>
    <property type="molecule type" value="Genomic_DNA"/>
</dbReference>
<feature type="compositionally biased region" description="Basic and acidic residues" evidence="1">
    <location>
        <begin position="30"/>
        <end position="53"/>
    </location>
</feature>
<dbReference type="SUPFAM" id="SSF56399">
    <property type="entry name" value="ADP-ribosylation"/>
    <property type="match status" value="1"/>
</dbReference>
<organism evidence="2 3">
    <name type="scientific">Vitrella brassicaformis (strain CCMP3155)</name>
    <dbReference type="NCBI Taxonomy" id="1169540"/>
    <lineage>
        <taxon>Eukaryota</taxon>
        <taxon>Sar</taxon>
        <taxon>Alveolata</taxon>
        <taxon>Colpodellida</taxon>
        <taxon>Vitrellaceae</taxon>
        <taxon>Vitrella</taxon>
    </lineage>
</organism>
<reference evidence="2 3" key="1">
    <citation type="submission" date="2014-11" db="EMBL/GenBank/DDBJ databases">
        <authorList>
            <person name="Zhu J."/>
            <person name="Qi W."/>
            <person name="Song R."/>
        </authorList>
    </citation>
    <scope>NUCLEOTIDE SEQUENCE [LARGE SCALE GENOMIC DNA]</scope>
</reference>
<gene>
    <name evidence="2" type="ORF">Vbra_2163</name>
</gene>